<accession>A0A7H1C8W7</accession>
<evidence type="ECO:0000256" key="15">
    <source>
        <dbReference type="ARBA" id="ARBA00022801"/>
    </source>
</evidence>
<dbReference type="EMBL" id="MT610106">
    <property type="protein sequence ID" value="QNS17422.1"/>
    <property type="molecule type" value="Genomic_DNA"/>
</dbReference>
<comment type="subcellular location">
    <subcellularLocation>
        <location evidence="3">Host nucleus</location>
    </subcellularLocation>
</comment>
<reference evidence="25" key="1">
    <citation type="submission" date="2020-06" db="EMBL/GenBank/DDBJ databases">
        <title>Novel circoviruses detected in feces of Sonoran felids.</title>
        <authorList>
            <person name="Payne N."/>
            <person name="Kraberger S."/>
            <person name="Schmidlin K."/>
            <person name="Cassaigne I."/>
            <person name="Cassaigne R."/>
            <person name="Van Doorslaer K."/>
            <person name="Culver M."/>
            <person name="Varsani A."/>
        </authorList>
    </citation>
    <scope>NUCLEOTIDE SEQUENCE</scope>
    <source>
        <strain evidence="25">ICG_37-S_UoA15</strain>
    </source>
</reference>
<name>A0A7H1C8W7_9CIRC</name>
<dbReference type="Pfam" id="PF02407">
    <property type="entry name" value="Viral_Rep"/>
    <property type="match status" value="1"/>
</dbReference>
<keyword evidence="13" id="KW-0547">Nucleotide-binding</keyword>
<dbReference type="GO" id="GO:0003724">
    <property type="term" value="F:RNA helicase activity"/>
    <property type="evidence" value="ECO:0007669"/>
    <property type="project" value="InterPro"/>
</dbReference>
<dbReference type="GeneID" id="80543163"/>
<protein>
    <recommendedName>
        <fullName evidence="6">Replication-associated protein</fullName>
    </recommendedName>
    <alternativeName>
        <fullName evidence="21">ATP-dependent helicase Rep</fullName>
    </alternativeName>
    <alternativeName>
        <fullName evidence="22">RepP</fullName>
    </alternativeName>
</protein>
<evidence type="ECO:0000256" key="4">
    <source>
        <dbReference type="ARBA" id="ARBA00008545"/>
    </source>
</evidence>
<dbReference type="Pfam" id="PF00910">
    <property type="entry name" value="RNA_helicase"/>
    <property type="match status" value="1"/>
</dbReference>
<keyword evidence="11" id="KW-0540">Nuclease</keyword>
<evidence type="ECO:0000256" key="12">
    <source>
        <dbReference type="ARBA" id="ARBA00022723"/>
    </source>
</evidence>
<dbReference type="SUPFAM" id="SSF52540">
    <property type="entry name" value="P-loop containing nucleoside triphosphate hydrolases"/>
    <property type="match status" value="1"/>
</dbReference>
<evidence type="ECO:0000256" key="21">
    <source>
        <dbReference type="ARBA" id="ARBA00030754"/>
    </source>
</evidence>
<keyword evidence="9" id="KW-0548">Nucleotidyltransferase</keyword>
<keyword evidence="26" id="KW-1185">Reference proteome</keyword>
<evidence type="ECO:0000256" key="22">
    <source>
        <dbReference type="ARBA" id="ARBA00032243"/>
    </source>
</evidence>
<dbReference type="GO" id="GO:0004519">
    <property type="term" value="F:endonuclease activity"/>
    <property type="evidence" value="ECO:0007669"/>
    <property type="project" value="UniProtKB-KW"/>
</dbReference>
<evidence type="ECO:0000256" key="1">
    <source>
        <dbReference type="ARBA" id="ARBA00001936"/>
    </source>
</evidence>
<dbReference type="PROSITE" id="PS52020">
    <property type="entry name" value="CRESS_DNA_REP"/>
    <property type="match status" value="1"/>
</dbReference>
<keyword evidence="20" id="KW-0511">Multifunctional enzyme</keyword>
<evidence type="ECO:0000256" key="9">
    <source>
        <dbReference type="ARBA" id="ARBA00022695"/>
    </source>
</evidence>
<dbReference type="KEGG" id="vg:80543163"/>
<evidence type="ECO:0000256" key="8">
    <source>
        <dbReference type="ARBA" id="ARBA00022679"/>
    </source>
</evidence>
<dbReference type="GO" id="GO:0006260">
    <property type="term" value="P:DNA replication"/>
    <property type="evidence" value="ECO:0007669"/>
    <property type="project" value="UniProtKB-KW"/>
</dbReference>
<comment type="catalytic activity">
    <reaction evidence="23">
        <text>ATP + H2O = ADP + phosphate + H(+)</text>
        <dbReference type="Rhea" id="RHEA:13065"/>
        <dbReference type="ChEBI" id="CHEBI:15377"/>
        <dbReference type="ChEBI" id="CHEBI:15378"/>
        <dbReference type="ChEBI" id="CHEBI:30616"/>
        <dbReference type="ChEBI" id="CHEBI:43474"/>
        <dbReference type="ChEBI" id="CHEBI:456216"/>
    </reaction>
</comment>
<evidence type="ECO:0000256" key="17">
    <source>
        <dbReference type="ARBA" id="ARBA00022840"/>
    </source>
</evidence>
<dbReference type="InterPro" id="IPR000605">
    <property type="entry name" value="Helicase_SF3_ssDNA/RNA_vir"/>
</dbReference>
<evidence type="ECO:0000256" key="2">
    <source>
        <dbReference type="ARBA" id="ARBA00001946"/>
    </source>
</evidence>
<evidence type="ECO:0000256" key="6">
    <source>
        <dbReference type="ARBA" id="ARBA00014531"/>
    </source>
</evidence>
<dbReference type="GO" id="GO:0003723">
    <property type="term" value="F:RNA binding"/>
    <property type="evidence" value="ECO:0007669"/>
    <property type="project" value="InterPro"/>
</dbReference>
<evidence type="ECO:0000256" key="10">
    <source>
        <dbReference type="ARBA" id="ARBA00022705"/>
    </source>
</evidence>
<dbReference type="GO" id="GO:0016787">
    <property type="term" value="F:hydrolase activity"/>
    <property type="evidence" value="ECO:0007669"/>
    <property type="project" value="UniProtKB-KW"/>
</dbReference>
<sequence>MPASYRWAFTLNNPTDEEKSLVRSWEPTQVKYLIAGEEVGDKGTPHLQGFVNLVKKARLSTLKKKLPRAHFEKAKGTDADNKKYCSKEGKVLIELGEPCKSGQRSDLQSAVDVLLKERSLGAVAAAAPEVYVKYYRGLAQLLTDHPDVTSRRSWKTEVSVFVGPPGTGKSRECLKLAPDGYWKPRGKWWCGYNRQEDVIMDDFYGWLPYDDLLRVMDRYPLKVETKGGTRDFLAKRLFITSNRFPHEWYNPEIVTDALYRRINVLKVFDFDGSRDPLPCEFNKNINY</sequence>
<evidence type="ECO:0000256" key="20">
    <source>
        <dbReference type="ARBA" id="ARBA00023268"/>
    </source>
</evidence>
<keyword evidence="15" id="KW-0378">Hydrolase</keyword>
<dbReference type="GO" id="GO:0005524">
    <property type="term" value="F:ATP binding"/>
    <property type="evidence" value="ECO:0007669"/>
    <property type="project" value="UniProtKB-KW"/>
</dbReference>
<dbReference type="GO" id="GO:0046872">
    <property type="term" value="F:metal ion binding"/>
    <property type="evidence" value="ECO:0007669"/>
    <property type="project" value="UniProtKB-KW"/>
</dbReference>
<proteinExistence type="inferred from homology"/>
<evidence type="ECO:0000256" key="16">
    <source>
        <dbReference type="ARBA" id="ARBA00022806"/>
    </source>
</evidence>
<evidence type="ECO:0000256" key="18">
    <source>
        <dbReference type="ARBA" id="ARBA00023124"/>
    </source>
</evidence>
<keyword evidence="12" id="KW-0479">Metal-binding</keyword>
<evidence type="ECO:0000256" key="5">
    <source>
        <dbReference type="ARBA" id="ARBA00011448"/>
    </source>
</evidence>
<keyword evidence="19" id="KW-0238">DNA-binding</keyword>
<organism evidence="25 26">
    <name type="scientific">Sonfela circovirus 2</name>
    <dbReference type="NCBI Taxonomy" id="2771381"/>
    <lineage>
        <taxon>Viruses</taxon>
        <taxon>Monodnaviria</taxon>
        <taxon>Shotokuvirae</taxon>
        <taxon>Cressdnaviricota</taxon>
        <taxon>Arfiviricetes</taxon>
        <taxon>Cirlivirales</taxon>
        <taxon>Circoviridae</taxon>
        <taxon>Circovirus</taxon>
        <taxon>Circovirus miztontli</taxon>
    </lineage>
</organism>
<keyword evidence="18" id="KW-0190">Covalent protein-DNA linkage</keyword>
<keyword evidence="8" id="KW-0808">Transferase</keyword>
<keyword evidence="16" id="KW-0347">Helicase</keyword>
<keyword evidence="14" id="KW-0255">Endonuclease</keyword>
<dbReference type="GO" id="GO:0042025">
    <property type="term" value="C:host cell nucleus"/>
    <property type="evidence" value="ECO:0007669"/>
    <property type="project" value="UniProtKB-SubCell"/>
</dbReference>
<dbReference type="InterPro" id="IPR049912">
    <property type="entry name" value="CRESS_DNA_REP"/>
</dbReference>
<evidence type="ECO:0000256" key="7">
    <source>
        <dbReference type="ARBA" id="ARBA00022562"/>
    </source>
</evidence>
<evidence type="ECO:0000259" key="24">
    <source>
        <dbReference type="PROSITE" id="PS52020"/>
    </source>
</evidence>
<evidence type="ECO:0000256" key="19">
    <source>
        <dbReference type="ARBA" id="ARBA00023125"/>
    </source>
</evidence>
<keyword evidence="17" id="KW-0067">ATP-binding</keyword>
<evidence type="ECO:0000313" key="26">
    <source>
        <dbReference type="Proteomes" id="UP001162121"/>
    </source>
</evidence>
<dbReference type="InterPro" id="IPR027417">
    <property type="entry name" value="P-loop_NTPase"/>
</dbReference>
<comment type="similarity">
    <text evidence="4">Belongs to the nanoviruses/circoviruses replication-associated protein family.</text>
</comment>
<evidence type="ECO:0000313" key="25">
    <source>
        <dbReference type="EMBL" id="QNS17422.1"/>
    </source>
</evidence>
<comment type="subunit">
    <text evidence="5">Interacts with the capsid protein; this interaction relocates Rep into the nucleus.</text>
</comment>
<dbReference type="Gene3D" id="3.40.1310.20">
    <property type="match status" value="1"/>
</dbReference>
<evidence type="ECO:0000256" key="3">
    <source>
        <dbReference type="ARBA" id="ARBA00004147"/>
    </source>
</evidence>
<feature type="domain" description="CRESS-DNA virus Rep endonuclease" evidence="24">
    <location>
        <begin position="1"/>
        <end position="98"/>
    </location>
</feature>
<keyword evidence="10" id="KW-0235">DNA replication</keyword>
<dbReference type="GO" id="GO:0016779">
    <property type="term" value="F:nucleotidyltransferase activity"/>
    <property type="evidence" value="ECO:0007669"/>
    <property type="project" value="UniProtKB-KW"/>
</dbReference>
<comment type="cofactor">
    <cofactor evidence="2">
        <name>Mg(2+)</name>
        <dbReference type="ChEBI" id="CHEBI:18420"/>
    </cofactor>
</comment>
<keyword evidence="7" id="KW-1048">Host nucleus</keyword>
<dbReference type="GO" id="GO:0003677">
    <property type="term" value="F:DNA binding"/>
    <property type="evidence" value="ECO:0007669"/>
    <property type="project" value="UniProtKB-KW"/>
</dbReference>
<evidence type="ECO:0000256" key="14">
    <source>
        <dbReference type="ARBA" id="ARBA00022759"/>
    </source>
</evidence>
<dbReference type="RefSeq" id="YP_010804340.1">
    <property type="nucleotide sequence ID" value="NC_077076.1"/>
</dbReference>
<evidence type="ECO:0000256" key="23">
    <source>
        <dbReference type="ARBA" id="ARBA00049360"/>
    </source>
</evidence>
<evidence type="ECO:0000256" key="11">
    <source>
        <dbReference type="ARBA" id="ARBA00022722"/>
    </source>
</evidence>
<comment type="cofactor">
    <cofactor evidence="1">
        <name>Mn(2+)</name>
        <dbReference type="ChEBI" id="CHEBI:29035"/>
    </cofactor>
</comment>
<dbReference type="Proteomes" id="UP001162121">
    <property type="component" value="Segment"/>
</dbReference>
<evidence type="ECO:0000256" key="13">
    <source>
        <dbReference type="ARBA" id="ARBA00022741"/>
    </source>
</evidence>